<evidence type="ECO:0000256" key="1">
    <source>
        <dbReference type="SAM" id="MobiDB-lite"/>
    </source>
</evidence>
<reference evidence="3" key="4">
    <citation type="journal article" date="2015" name="G3 (Bethesda)">
        <title>Genome sequences of three phytopathogenic species of the Magnaporthaceae family of fungi.</title>
        <authorList>
            <person name="Okagaki L.H."/>
            <person name="Nunes C.C."/>
            <person name="Sailsbery J."/>
            <person name="Clay B."/>
            <person name="Brown D."/>
            <person name="John T."/>
            <person name="Oh Y."/>
            <person name="Young N."/>
            <person name="Fitzgerald M."/>
            <person name="Haas B.J."/>
            <person name="Zeng Q."/>
            <person name="Young S."/>
            <person name="Adiconis X."/>
            <person name="Fan L."/>
            <person name="Levin J.Z."/>
            <person name="Mitchell T.K."/>
            <person name="Okubara P.A."/>
            <person name="Farman M.L."/>
            <person name="Kohn L.M."/>
            <person name="Birren B."/>
            <person name="Ma L.-J."/>
            <person name="Dean R.A."/>
        </authorList>
    </citation>
    <scope>NUCLEOTIDE SEQUENCE</scope>
    <source>
        <strain evidence="3">ATCC 64411 / 73-15</strain>
    </source>
</reference>
<proteinExistence type="predicted"/>
<reference evidence="2" key="1">
    <citation type="submission" date="2010-05" db="EMBL/GenBank/DDBJ databases">
        <title>The Genome Sequence of Magnaporthe poae strain ATCC 64411.</title>
        <authorList>
            <consortium name="The Broad Institute Genome Sequencing Platform"/>
            <consortium name="Broad Institute Genome Sequencing Center for Infectious Disease"/>
            <person name="Ma L.-J."/>
            <person name="Dead R."/>
            <person name="Young S."/>
            <person name="Zeng Q."/>
            <person name="Koehrsen M."/>
            <person name="Alvarado L."/>
            <person name="Berlin A."/>
            <person name="Chapman S.B."/>
            <person name="Chen Z."/>
            <person name="Freedman E."/>
            <person name="Gellesch M."/>
            <person name="Goldberg J."/>
            <person name="Griggs A."/>
            <person name="Gujja S."/>
            <person name="Heilman E.R."/>
            <person name="Heiman D."/>
            <person name="Hepburn T."/>
            <person name="Howarth C."/>
            <person name="Jen D."/>
            <person name="Larson L."/>
            <person name="Mehta T."/>
            <person name="Neiman D."/>
            <person name="Pearson M."/>
            <person name="Roberts A."/>
            <person name="Saif S."/>
            <person name="Shea T."/>
            <person name="Shenoy N."/>
            <person name="Sisk P."/>
            <person name="Stolte C."/>
            <person name="Sykes S."/>
            <person name="Walk T."/>
            <person name="White J."/>
            <person name="Yandava C."/>
            <person name="Haas B."/>
            <person name="Nusbaum C."/>
            <person name="Birren B."/>
        </authorList>
    </citation>
    <scope>NUCLEOTIDE SEQUENCE</scope>
    <source>
        <strain evidence="2">ATCC 64411</strain>
    </source>
</reference>
<gene>
    <name evidence="2" type="ORF">MAPG_01961</name>
</gene>
<protein>
    <submittedName>
        <fullName evidence="2 3">Uncharacterized protein</fullName>
    </submittedName>
</protein>
<keyword evidence="4" id="KW-1185">Reference proteome</keyword>
<dbReference type="EMBL" id="GL876967">
    <property type="protein sequence ID" value="KLU82893.1"/>
    <property type="molecule type" value="Genomic_DNA"/>
</dbReference>
<reference evidence="2" key="3">
    <citation type="submission" date="2011-03" db="EMBL/GenBank/DDBJ databases">
        <title>Annotation of Magnaporthe poae ATCC 64411.</title>
        <authorList>
            <person name="Ma L.-J."/>
            <person name="Dead R."/>
            <person name="Young S.K."/>
            <person name="Zeng Q."/>
            <person name="Gargeya S."/>
            <person name="Fitzgerald M."/>
            <person name="Haas B."/>
            <person name="Abouelleil A."/>
            <person name="Alvarado L."/>
            <person name="Arachchi H.M."/>
            <person name="Berlin A."/>
            <person name="Brown A."/>
            <person name="Chapman S.B."/>
            <person name="Chen Z."/>
            <person name="Dunbar C."/>
            <person name="Freedman E."/>
            <person name="Gearin G."/>
            <person name="Gellesch M."/>
            <person name="Goldberg J."/>
            <person name="Griggs A."/>
            <person name="Gujja S."/>
            <person name="Heiman D."/>
            <person name="Howarth C."/>
            <person name="Larson L."/>
            <person name="Lui A."/>
            <person name="MacDonald P.J.P."/>
            <person name="Mehta T."/>
            <person name="Montmayeur A."/>
            <person name="Murphy C."/>
            <person name="Neiman D."/>
            <person name="Pearson M."/>
            <person name="Priest M."/>
            <person name="Roberts A."/>
            <person name="Saif S."/>
            <person name="Shea T."/>
            <person name="Shenoy N."/>
            <person name="Sisk P."/>
            <person name="Stolte C."/>
            <person name="Sykes S."/>
            <person name="Yandava C."/>
            <person name="Wortman J."/>
            <person name="Nusbaum C."/>
            <person name="Birren B."/>
        </authorList>
    </citation>
    <scope>NUCLEOTIDE SEQUENCE</scope>
    <source>
        <strain evidence="2">ATCC 64411</strain>
    </source>
</reference>
<dbReference type="VEuPathDB" id="FungiDB:MAPG_01961"/>
<dbReference type="EMBL" id="ADBL01000491">
    <property type="status" value="NOT_ANNOTATED_CDS"/>
    <property type="molecule type" value="Genomic_DNA"/>
</dbReference>
<evidence type="ECO:0000313" key="2">
    <source>
        <dbReference type="EMBL" id="KLU82893.1"/>
    </source>
</evidence>
<feature type="region of interest" description="Disordered" evidence="1">
    <location>
        <begin position="28"/>
        <end position="54"/>
    </location>
</feature>
<reference evidence="4" key="2">
    <citation type="submission" date="2010-05" db="EMBL/GenBank/DDBJ databases">
        <title>The genome sequence of Magnaporthe poae strain ATCC 64411.</title>
        <authorList>
            <person name="Ma L.-J."/>
            <person name="Dead R."/>
            <person name="Young S."/>
            <person name="Zeng Q."/>
            <person name="Koehrsen M."/>
            <person name="Alvarado L."/>
            <person name="Berlin A."/>
            <person name="Chapman S.B."/>
            <person name="Chen Z."/>
            <person name="Freedman E."/>
            <person name="Gellesch M."/>
            <person name="Goldberg J."/>
            <person name="Griggs A."/>
            <person name="Gujja S."/>
            <person name="Heilman E.R."/>
            <person name="Heiman D."/>
            <person name="Hepburn T."/>
            <person name="Howarth C."/>
            <person name="Jen D."/>
            <person name="Larson L."/>
            <person name="Mehta T."/>
            <person name="Neiman D."/>
            <person name="Pearson M."/>
            <person name="Roberts A."/>
            <person name="Saif S."/>
            <person name="Shea T."/>
            <person name="Shenoy N."/>
            <person name="Sisk P."/>
            <person name="Stolte C."/>
            <person name="Sykes S."/>
            <person name="Walk T."/>
            <person name="White J."/>
            <person name="Yandava C."/>
            <person name="Haas B."/>
            <person name="Nusbaum C."/>
            <person name="Birren B."/>
        </authorList>
    </citation>
    <scope>NUCLEOTIDE SEQUENCE [LARGE SCALE GENOMIC DNA]</scope>
    <source>
        <strain evidence="4">ATCC 64411 / 73-15</strain>
    </source>
</reference>
<sequence>MMRGLSSHDGGAISGTAALIAAGGGAAADTTRTIASHDPPELAVRPSELSSGDSQHIEAITVPGLPNDLSLVKGRGAENL</sequence>
<name>A0A0C4DQ24_MAGP6</name>
<dbReference type="Proteomes" id="UP000011715">
    <property type="component" value="Unassembled WGS sequence"/>
</dbReference>
<evidence type="ECO:0000313" key="4">
    <source>
        <dbReference type="Proteomes" id="UP000011715"/>
    </source>
</evidence>
<accession>A0A0C4DQ24</accession>
<reference evidence="3" key="5">
    <citation type="submission" date="2015-06" db="UniProtKB">
        <authorList>
            <consortium name="EnsemblFungi"/>
        </authorList>
    </citation>
    <scope>IDENTIFICATION</scope>
    <source>
        <strain evidence="3">ATCC 64411</strain>
    </source>
</reference>
<organism evidence="3 4">
    <name type="scientific">Magnaporthiopsis poae (strain ATCC 64411 / 73-15)</name>
    <name type="common">Kentucky bluegrass fungus</name>
    <name type="synonym">Magnaporthe poae</name>
    <dbReference type="NCBI Taxonomy" id="644358"/>
    <lineage>
        <taxon>Eukaryota</taxon>
        <taxon>Fungi</taxon>
        <taxon>Dikarya</taxon>
        <taxon>Ascomycota</taxon>
        <taxon>Pezizomycotina</taxon>
        <taxon>Sordariomycetes</taxon>
        <taxon>Sordariomycetidae</taxon>
        <taxon>Magnaporthales</taxon>
        <taxon>Magnaporthaceae</taxon>
        <taxon>Magnaporthiopsis</taxon>
    </lineage>
</organism>
<evidence type="ECO:0000313" key="3">
    <source>
        <dbReference type="EnsemblFungi" id="MAPG_01961T0"/>
    </source>
</evidence>
<dbReference type="AlphaFoldDB" id="A0A0C4DQ24"/>
<dbReference type="EnsemblFungi" id="MAPG_01961T0">
    <property type="protein sequence ID" value="MAPG_01961T0"/>
    <property type="gene ID" value="MAPG_01961"/>
</dbReference>